<gene>
    <name evidence="1" type="ORF">F4820DRAFT_437023</name>
</gene>
<reference evidence="1 2" key="1">
    <citation type="journal article" date="2022" name="New Phytol.">
        <title>Ecological generalism drives hyperdiversity of secondary metabolite gene clusters in xylarialean endophytes.</title>
        <authorList>
            <person name="Franco M.E.E."/>
            <person name="Wisecaver J.H."/>
            <person name="Arnold A.E."/>
            <person name="Ju Y.M."/>
            <person name="Slot J.C."/>
            <person name="Ahrendt S."/>
            <person name="Moore L.P."/>
            <person name="Eastman K.E."/>
            <person name="Scott K."/>
            <person name="Konkel Z."/>
            <person name="Mondo S.J."/>
            <person name="Kuo A."/>
            <person name="Hayes R.D."/>
            <person name="Haridas S."/>
            <person name="Andreopoulos B."/>
            <person name="Riley R."/>
            <person name="LaButti K."/>
            <person name="Pangilinan J."/>
            <person name="Lipzen A."/>
            <person name="Amirebrahimi M."/>
            <person name="Yan J."/>
            <person name="Adam C."/>
            <person name="Keymanesh K."/>
            <person name="Ng V."/>
            <person name="Louie K."/>
            <person name="Northen T."/>
            <person name="Drula E."/>
            <person name="Henrissat B."/>
            <person name="Hsieh H.M."/>
            <person name="Youens-Clark K."/>
            <person name="Lutzoni F."/>
            <person name="Miadlikowska J."/>
            <person name="Eastwood D.C."/>
            <person name="Hamelin R.C."/>
            <person name="Grigoriev I.V."/>
            <person name="U'Ren J.M."/>
        </authorList>
    </citation>
    <scope>NUCLEOTIDE SEQUENCE [LARGE SCALE GENOMIC DNA]</scope>
    <source>
        <strain evidence="1 2">CBS 119005</strain>
    </source>
</reference>
<proteinExistence type="predicted"/>
<evidence type="ECO:0000313" key="1">
    <source>
        <dbReference type="EMBL" id="KAI4860348.1"/>
    </source>
</evidence>
<accession>A0ACB9YLW7</accession>
<sequence>MKHCIKILLKSPRLLAALWGLFVEAGLMMGFDATLALFLQRTFGWNSTAAGILFLAIFLPGFISPLVGWLADKYGAKWPSFFGFCLTLPLLVCFRFVTENTIQHKILLGFLLAFFGIALAFANVPLMAEITYVIEAKAAEEPGIFGEKGVYGLGYGLFTMAFALGGTIGPLWAGYVVDSAGWGTMTWSFSIWAASGALPICIWLGGRAERPGGAFTGEHRDTTTNQTLPVT</sequence>
<name>A0ACB9YLW7_9PEZI</name>
<comment type="caution">
    <text evidence="1">The sequence shown here is derived from an EMBL/GenBank/DDBJ whole genome shotgun (WGS) entry which is preliminary data.</text>
</comment>
<protein>
    <submittedName>
        <fullName evidence="1">Major facilitator superfamily domain-containing protein</fullName>
    </submittedName>
</protein>
<evidence type="ECO:0000313" key="2">
    <source>
        <dbReference type="Proteomes" id="UP001497700"/>
    </source>
</evidence>
<dbReference type="Proteomes" id="UP001497700">
    <property type="component" value="Unassembled WGS sequence"/>
</dbReference>
<organism evidence="1 2">
    <name type="scientific">Hypoxylon rubiginosum</name>
    <dbReference type="NCBI Taxonomy" id="110542"/>
    <lineage>
        <taxon>Eukaryota</taxon>
        <taxon>Fungi</taxon>
        <taxon>Dikarya</taxon>
        <taxon>Ascomycota</taxon>
        <taxon>Pezizomycotina</taxon>
        <taxon>Sordariomycetes</taxon>
        <taxon>Xylariomycetidae</taxon>
        <taxon>Xylariales</taxon>
        <taxon>Hypoxylaceae</taxon>
        <taxon>Hypoxylon</taxon>
    </lineage>
</organism>
<dbReference type="EMBL" id="MU393589">
    <property type="protein sequence ID" value="KAI4860348.1"/>
    <property type="molecule type" value="Genomic_DNA"/>
</dbReference>
<keyword evidence="2" id="KW-1185">Reference proteome</keyword>